<evidence type="ECO:0000313" key="4">
    <source>
        <dbReference type="RefSeq" id="XP_022957699.1"/>
    </source>
</evidence>
<feature type="compositionally biased region" description="Basic residues" evidence="2">
    <location>
        <begin position="1"/>
        <end position="15"/>
    </location>
</feature>
<organism evidence="3 4">
    <name type="scientific">Cucurbita moschata</name>
    <name type="common">Winter crookneck squash</name>
    <name type="synonym">Cucurbita pepo var. moschata</name>
    <dbReference type="NCBI Taxonomy" id="3662"/>
    <lineage>
        <taxon>Eukaryota</taxon>
        <taxon>Viridiplantae</taxon>
        <taxon>Streptophyta</taxon>
        <taxon>Embryophyta</taxon>
        <taxon>Tracheophyta</taxon>
        <taxon>Spermatophyta</taxon>
        <taxon>Magnoliopsida</taxon>
        <taxon>eudicotyledons</taxon>
        <taxon>Gunneridae</taxon>
        <taxon>Pentapetalae</taxon>
        <taxon>rosids</taxon>
        <taxon>fabids</taxon>
        <taxon>Cucurbitales</taxon>
        <taxon>Cucurbitaceae</taxon>
        <taxon>Cucurbiteae</taxon>
        <taxon>Cucurbita</taxon>
    </lineage>
</organism>
<proteinExistence type="predicted"/>
<sequence>MSKQKKRREAGKIRARNGADSLNLDAPLIAFKSTSRRTPNRTTPENPEPFRATMGILKTFKQDDGSDLAIRRRNEELEKELQASREREQVMRQQLQRACERLKVAEEAEERLSSQLGELEAEALTQARDYHHQIAALMNQLSQAQKLLQIRLQQPQLQSASV</sequence>
<dbReference type="PANTHER" id="PTHR34283:SF1">
    <property type="entry name" value="PROTEIN RESPONSE TO LOW SULFUR 1"/>
    <property type="match status" value="1"/>
</dbReference>
<dbReference type="GeneID" id="111459164"/>
<evidence type="ECO:0000313" key="3">
    <source>
        <dbReference type="Proteomes" id="UP000504609"/>
    </source>
</evidence>
<keyword evidence="1" id="KW-0175">Coiled coil</keyword>
<dbReference type="KEGG" id="cmos:111459164"/>
<dbReference type="Proteomes" id="UP000504609">
    <property type="component" value="Unplaced"/>
</dbReference>
<reference evidence="4" key="1">
    <citation type="submission" date="2025-08" db="UniProtKB">
        <authorList>
            <consortium name="RefSeq"/>
        </authorList>
    </citation>
    <scope>IDENTIFICATION</scope>
    <source>
        <tissue evidence="4">Young leaves</tissue>
    </source>
</reference>
<dbReference type="AlphaFoldDB" id="A0A6J1H2Q6"/>
<dbReference type="PANTHER" id="PTHR34283">
    <property type="entry name" value="PROTEIN RESPONSE TO LOW SULFUR 1"/>
    <property type="match status" value="1"/>
</dbReference>
<dbReference type="GO" id="GO:0098869">
    <property type="term" value="P:cellular oxidant detoxification"/>
    <property type="evidence" value="ECO:0007669"/>
    <property type="project" value="InterPro"/>
</dbReference>
<keyword evidence="3" id="KW-1185">Reference proteome</keyword>
<protein>
    <submittedName>
        <fullName evidence="4">Uncharacterized protein LOC111459164</fullName>
    </submittedName>
</protein>
<evidence type="ECO:0000256" key="1">
    <source>
        <dbReference type="SAM" id="Coils"/>
    </source>
</evidence>
<feature type="coiled-coil region" evidence="1">
    <location>
        <begin position="67"/>
        <end position="147"/>
    </location>
</feature>
<feature type="region of interest" description="Disordered" evidence="2">
    <location>
        <begin position="1"/>
        <end position="50"/>
    </location>
</feature>
<gene>
    <name evidence="4" type="primary">LOC111459164</name>
</gene>
<name>A0A6J1H2Q6_CUCMO</name>
<accession>A0A6J1H2Q6</accession>
<dbReference type="RefSeq" id="XP_022957699.1">
    <property type="nucleotide sequence ID" value="XM_023101931.1"/>
</dbReference>
<dbReference type="InterPro" id="IPR039282">
    <property type="entry name" value="LSU"/>
</dbReference>
<evidence type="ECO:0000256" key="2">
    <source>
        <dbReference type="SAM" id="MobiDB-lite"/>
    </source>
</evidence>